<dbReference type="SUPFAM" id="SSF51120">
    <property type="entry name" value="beta-Roll"/>
    <property type="match status" value="1"/>
</dbReference>
<name>K0JYN5_SACES</name>
<organism evidence="2 3">
    <name type="scientific">Saccharothrix espanaensis (strain ATCC 51144 / DSM 44229 / JCM 9112 / NBRC 15066 / NRRL 15764)</name>
    <dbReference type="NCBI Taxonomy" id="1179773"/>
    <lineage>
        <taxon>Bacteria</taxon>
        <taxon>Bacillati</taxon>
        <taxon>Actinomycetota</taxon>
        <taxon>Actinomycetes</taxon>
        <taxon>Pseudonocardiales</taxon>
        <taxon>Pseudonocardiaceae</taxon>
        <taxon>Saccharothrix</taxon>
    </lineage>
</organism>
<dbReference type="Pfam" id="PF00353">
    <property type="entry name" value="HemolysinCabind"/>
    <property type="match status" value="1"/>
</dbReference>
<proteinExistence type="predicted"/>
<feature type="chain" id="PRO_5003834409" description="Secreted protein" evidence="1">
    <location>
        <begin position="30"/>
        <end position="147"/>
    </location>
</feature>
<keyword evidence="1" id="KW-0732">Signal</keyword>
<evidence type="ECO:0008006" key="4">
    <source>
        <dbReference type="Google" id="ProtNLM"/>
    </source>
</evidence>
<dbReference type="HOGENOM" id="CLU_1766689_0_0_11"/>
<dbReference type="OrthoDB" id="4326387at2"/>
<dbReference type="InterPro" id="IPR011049">
    <property type="entry name" value="Serralysin-like_metalloprot_C"/>
</dbReference>
<protein>
    <recommendedName>
        <fullName evidence="4">Secreted protein</fullName>
    </recommendedName>
</protein>
<evidence type="ECO:0000313" key="3">
    <source>
        <dbReference type="Proteomes" id="UP000006281"/>
    </source>
</evidence>
<dbReference type="Gene3D" id="2.150.10.10">
    <property type="entry name" value="Serralysin-like metalloprotease, C-terminal"/>
    <property type="match status" value="1"/>
</dbReference>
<gene>
    <name evidence="2" type="ordered locus">BN6_57820</name>
</gene>
<dbReference type="eggNOG" id="COG2931">
    <property type="taxonomic scope" value="Bacteria"/>
</dbReference>
<dbReference type="Proteomes" id="UP000006281">
    <property type="component" value="Chromosome"/>
</dbReference>
<dbReference type="KEGG" id="sesp:BN6_57820"/>
<dbReference type="PATRIC" id="fig|1179773.3.peg.5811"/>
<reference evidence="2 3" key="1">
    <citation type="journal article" date="2012" name="BMC Genomics">
        <title>Complete genome sequence of Saccharothrix espanaensis DSM 44229T and comparison to the other completely sequenced Pseudonocardiaceae.</title>
        <authorList>
            <person name="Strobel T."/>
            <person name="Al-Dilaimi A."/>
            <person name="Blom J."/>
            <person name="Gessner A."/>
            <person name="Kalinowski J."/>
            <person name="Luzhetska M."/>
            <person name="Puhler A."/>
            <person name="Szczepanowski R."/>
            <person name="Bechthold A."/>
            <person name="Ruckert C."/>
        </authorList>
    </citation>
    <scope>NUCLEOTIDE SEQUENCE [LARGE SCALE GENOMIC DNA]</scope>
    <source>
        <strain evidence="3">ATCC 51144 / DSM 44229 / JCM 9112 / NBRC 15066 / NRRL 15764</strain>
    </source>
</reference>
<accession>K0JYN5</accession>
<dbReference type="EMBL" id="HE804045">
    <property type="protein sequence ID" value="CCH33040.1"/>
    <property type="molecule type" value="Genomic_DNA"/>
</dbReference>
<dbReference type="BioCyc" id="SESP1179773:BN6_RS42530-MONOMER"/>
<keyword evidence="3" id="KW-1185">Reference proteome</keyword>
<dbReference type="InterPro" id="IPR001343">
    <property type="entry name" value="Hemolysn_Ca-bd"/>
</dbReference>
<dbReference type="GO" id="GO:0005509">
    <property type="term" value="F:calcium ion binding"/>
    <property type="evidence" value="ECO:0007669"/>
    <property type="project" value="InterPro"/>
</dbReference>
<dbReference type="AlphaFoldDB" id="K0JYN5"/>
<dbReference type="RefSeq" id="WP_015103151.1">
    <property type="nucleotide sequence ID" value="NC_019673.1"/>
</dbReference>
<feature type="signal peptide" evidence="1">
    <location>
        <begin position="1"/>
        <end position="29"/>
    </location>
</feature>
<evidence type="ECO:0000313" key="2">
    <source>
        <dbReference type="EMBL" id="CCH33040.1"/>
    </source>
</evidence>
<dbReference type="STRING" id="1179773.BN6_57820"/>
<sequence length="147" mass="14819">MAVRARFVALVGALVLGSGLVGMNGVAVAADDPPPWAQLCAGLVPTIFAVPGVVTVGTNGPDVILGTPFADEIHARQGNDVVCGLPGNDVIYGGAGDDRVFGQLGDDHLFGGDGVDLLDGGPHNVGDWADGGPLNDFCPNDETIVNC</sequence>
<dbReference type="PRINTS" id="PR00313">
    <property type="entry name" value="CABNDNGRPT"/>
</dbReference>
<evidence type="ECO:0000256" key="1">
    <source>
        <dbReference type="SAM" id="SignalP"/>
    </source>
</evidence>